<dbReference type="AlphaFoldDB" id="A0A6H1ZS64"/>
<name>A0A6H1ZS64_9ZZZZ</name>
<proteinExistence type="predicted"/>
<sequence>MNTIKFSHPYKKLEVLGFHNEIGRITRATLLDVLYVQLESLSQKFLNYDTDNGKYKLPKRGLYLLLLFAKNEHDLFTTLRRCTPEKERYYRSKIGETFAVEVETTK</sequence>
<reference evidence="1" key="1">
    <citation type="submission" date="2020-03" db="EMBL/GenBank/DDBJ databases">
        <title>The deep terrestrial virosphere.</title>
        <authorList>
            <person name="Holmfeldt K."/>
            <person name="Nilsson E."/>
            <person name="Simone D."/>
            <person name="Lopez-Fernandez M."/>
            <person name="Wu X."/>
            <person name="de Brujin I."/>
            <person name="Lundin D."/>
            <person name="Andersson A."/>
            <person name="Bertilsson S."/>
            <person name="Dopson M."/>
        </authorList>
    </citation>
    <scope>NUCLEOTIDE SEQUENCE</scope>
    <source>
        <strain evidence="1">TM448A01654</strain>
        <strain evidence="2">TM448B01645</strain>
    </source>
</reference>
<dbReference type="EMBL" id="MT144183">
    <property type="protein sequence ID" value="QJA50251.1"/>
    <property type="molecule type" value="Genomic_DNA"/>
</dbReference>
<organism evidence="1">
    <name type="scientific">viral metagenome</name>
    <dbReference type="NCBI Taxonomy" id="1070528"/>
    <lineage>
        <taxon>unclassified sequences</taxon>
        <taxon>metagenomes</taxon>
        <taxon>organismal metagenomes</taxon>
    </lineage>
</organism>
<dbReference type="EMBL" id="MT144802">
    <property type="protein sequence ID" value="QJH99684.1"/>
    <property type="molecule type" value="Genomic_DNA"/>
</dbReference>
<gene>
    <name evidence="1" type="ORF">TM448A01654_0011</name>
    <name evidence="2" type="ORF">TM448B01645_0019</name>
</gene>
<evidence type="ECO:0000313" key="1">
    <source>
        <dbReference type="EMBL" id="QJA50251.1"/>
    </source>
</evidence>
<protein>
    <submittedName>
        <fullName evidence="1">Uncharacterized protein</fullName>
    </submittedName>
</protein>
<accession>A0A6H1ZS64</accession>
<evidence type="ECO:0000313" key="2">
    <source>
        <dbReference type="EMBL" id="QJH99684.1"/>
    </source>
</evidence>